<protein>
    <submittedName>
        <fullName evidence="5">Fimbrillin family protein</fullName>
    </submittedName>
</protein>
<feature type="domain" description="BACON" evidence="4">
    <location>
        <begin position="331"/>
        <end position="391"/>
    </location>
</feature>
<comment type="caution">
    <text evidence="5">The sequence shown here is derived from an EMBL/GenBank/DDBJ whole genome shotgun (WGS) entry which is preliminary data.</text>
</comment>
<dbReference type="InterPro" id="IPR025049">
    <property type="entry name" value="Mfa-like_1"/>
</dbReference>
<keyword evidence="6" id="KW-1185">Reference proteome</keyword>
<keyword evidence="3" id="KW-0788">Thiol protease</keyword>
<dbReference type="PROSITE" id="PS51257">
    <property type="entry name" value="PROKAR_LIPOPROTEIN"/>
    <property type="match status" value="1"/>
</dbReference>
<accession>A0ABV9K9B9</accession>
<dbReference type="InterPro" id="IPR024361">
    <property type="entry name" value="BACON"/>
</dbReference>
<evidence type="ECO:0000256" key="1">
    <source>
        <dbReference type="ARBA" id="ARBA00006067"/>
    </source>
</evidence>
<dbReference type="Gene3D" id="2.60.40.10">
    <property type="entry name" value="Immunoglobulins"/>
    <property type="match status" value="1"/>
</dbReference>
<dbReference type="CDD" id="cd13120">
    <property type="entry name" value="BF2867_like_N"/>
    <property type="match status" value="1"/>
</dbReference>
<evidence type="ECO:0000256" key="2">
    <source>
        <dbReference type="ARBA" id="ARBA00022670"/>
    </source>
</evidence>
<dbReference type="CDD" id="cd14948">
    <property type="entry name" value="BACON"/>
    <property type="match status" value="1"/>
</dbReference>
<dbReference type="CDD" id="cd13121">
    <property type="entry name" value="BF2867_like_C"/>
    <property type="match status" value="1"/>
</dbReference>
<keyword evidence="2" id="KW-0645">Protease</keyword>
<organism evidence="5 6">
    <name type="scientific">Falsiporphyromonas endometrii</name>
    <dbReference type="NCBI Taxonomy" id="1387297"/>
    <lineage>
        <taxon>Bacteria</taxon>
        <taxon>Pseudomonadati</taxon>
        <taxon>Bacteroidota</taxon>
        <taxon>Bacteroidia</taxon>
        <taxon>Bacteroidales</taxon>
        <taxon>Porphyromonadaceae</taxon>
        <taxon>Falsiporphyromonas</taxon>
    </lineage>
</organism>
<proteinExistence type="inferred from homology"/>
<evidence type="ECO:0000313" key="5">
    <source>
        <dbReference type="EMBL" id="MFC4666575.1"/>
    </source>
</evidence>
<dbReference type="Pfam" id="PF13004">
    <property type="entry name" value="BACON"/>
    <property type="match status" value="1"/>
</dbReference>
<comment type="similarity">
    <text evidence="1">Belongs to the peptidase C25 family.</text>
</comment>
<dbReference type="Proteomes" id="UP001596020">
    <property type="component" value="Unassembled WGS sequence"/>
</dbReference>
<dbReference type="Gene3D" id="2.60.40.2620">
    <property type="entry name" value="Fimbrillin-like"/>
    <property type="match status" value="1"/>
</dbReference>
<dbReference type="InterPro" id="IPR042278">
    <property type="entry name" value="Mfa-like_1_N"/>
</dbReference>
<name>A0ABV9K9B9_9PORP</name>
<sequence>MMNNIYKIGLAISLVLSMTSCNKDSEVSNEGYGSAPIQFGSNITPMLRATDTDWETNDEIGVFAMQQGTNLSTATHRNKRYITSSNNGIFFPKEASEAIKFDKQHDLDVIAYYPYNATVDNIYPIDVKDQKQLQKIDLLYSNELKGINSNTPKKDVKLHFRHQLAKVHFDIKGLTKGLKFFLKDFETEADFDLATGQISNRRNKTDIEGHTYGTACEAIIIPEGESKDFVFEANGFTYKFKATQTFESGKLYRYTLNLKGDGSMEILNPDATIDDWNDINGGDIDLNEGEGDPMPDKNVADITINDNDLAIVIDNTKAAQKTIHLETTGHWTINSSAEWVKTDVKQGTGNANLTINIDENTGDKRTATLTITSVNELRATNKQHTITITQEGVAKTPDKERIELFNEGFSKLKAGSSYNKTKPFSEIYKEYVDNSDIEFSLTPDVKKAIRTSKNLDGHIWFTIGNEYTLEIKDIPTKGIKSDLSVKYRIGFQSPKNSNKEDIKVFIKDGNETKELHPKGPEFVKGNEMYPFEASAGDIKSDKISLIFKVSVMYKSNAGYRLNNIIIDGIK</sequence>
<dbReference type="EMBL" id="JBHSGO010000208">
    <property type="protein sequence ID" value="MFC4666575.1"/>
    <property type="molecule type" value="Genomic_DNA"/>
</dbReference>
<dbReference type="Pfam" id="PF13149">
    <property type="entry name" value="Mfa_like_1"/>
    <property type="match status" value="1"/>
</dbReference>
<dbReference type="Gene3D" id="2.60.40.2630">
    <property type="match status" value="1"/>
</dbReference>
<dbReference type="RefSeq" id="WP_380079777.1">
    <property type="nucleotide sequence ID" value="NZ_JBHSGO010000208.1"/>
</dbReference>
<dbReference type="InterPro" id="IPR013783">
    <property type="entry name" value="Ig-like_fold"/>
</dbReference>
<evidence type="ECO:0000313" key="6">
    <source>
        <dbReference type="Proteomes" id="UP001596020"/>
    </source>
</evidence>
<reference evidence="6" key="1">
    <citation type="journal article" date="2019" name="Int. J. Syst. Evol. Microbiol.">
        <title>The Global Catalogue of Microorganisms (GCM) 10K type strain sequencing project: providing services to taxonomists for standard genome sequencing and annotation.</title>
        <authorList>
            <consortium name="The Broad Institute Genomics Platform"/>
            <consortium name="The Broad Institute Genome Sequencing Center for Infectious Disease"/>
            <person name="Wu L."/>
            <person name="Ma J."/>
        </authorList>
    </citation>
    <scope>NUCLEOTIDE SEQUENCE [LARGE SCALE GENOMIC DNA]</scope>
    <source>
        <strain evidence="6">CGMCC 4.7357</strain>
    </source>
</reference>
<gene>
    <name evidence="5" type="ORF">ACFO3G_08215</name>
</gene>
<keyword evidence="3" id="KW-0378">Hydrolase</keyword>
<evidence type="ECO:0000256" key="3">
    <source>
        <dbReference type="ARBA" id="ARBA00022807"/>
    </source>
</evidence>
<evidence type="ECO:0000259" key="4">
    <source>
        <dbReference type="Pfam" id="PF13004"/>
    </source>
</evidence>